<keyword evidence="3" id="KW-1185">Reference proteome</keyword>
<dbReference type="PROSITE" id="PS50005">
    <property type="entry name" value="TPR"/>
    <property type="match status" value="1"/>
</dbReference>
<dbReference type="RefSeq" id="WP_126999321.1">
    <property type="nucleotide sequence ID" value="NZ_JBNPXW010000003.1"/>
</dbReference>
<dbReference type="Gene3D" id="1.25.40.10">
    <property type="entry name" value="Tetratricopeptide repeat domain"/>
    <property type="match status" value="2"/>
</dbReference>
<dbReference type="AlphaFoldDB" id="A0A433J7R5"/>
<dbReference type="OrthoDB" id="7329378at2"/>
<comment type="caution">
    <text evidence="2">The sequence shown here is derived from an EMBL/GenBank/DDBJ whole genome shotgun (WGS) entry which is preliminary data.</text>
</comment>
<dbReference type="PANTHER" id="PTHR44809:SF1">
    <property type="entry name" value="PROTEIN O-MANNOSYL-TRANSFERASE TMTC1"/>
    <property type="match status" value="1"/>
</dbReference>
<dbReference type="SUPFAM" id="SSF48452">
    <property type="entry name" value="TPR-like"/>
    <property type="match status" value="1"/>
</dbReference>
<dbReference type="EMBL" id="RZIJ01000011">
    <property type="protein sequence ID" value="RUQ69721.1"/>
    <property type="molecule type" value="Genomic_DNA"/>
</dbReference>
<sequence length="573" mass="64022">MSSNLNDVIAAHQQGNFGAAESGYRAFLADRPNHSQTLQMFSLLLMQQKRSAEAMAVYRRVIDAEPAVPNHWANFGGMLRGAGQAAVAGDAYRRALALDPAHGAATFNLANLLGAAPPGGAGRPLDAAVWYERILAVTPDQEQARNNLDILRQRNADRFEAAMRREVARDPQSPHAHERLARTLLQSSGFLDWYPGKACVVDFPRALAAFDHLRFALAVQPEPEQGDRVRTWLALALDLLQLGTLDDDRLELAARTAWQRLRVKPKDSLAAALVGYHVYRRGRLTLASRLQTRFTARFTAAEIAADAELGYWSMLRADDAFFARLRPVDSVIARLPDLETLAPETMAPETMADAGDGTTEPAIMVSGDDVYIRRFGPDLLQSIARHSPGASVVLHLVAPTAGTLGLVEEWRRRYPLALAVSRERPDLSGWPPVRRSTYFACVRFIRAFQWHQRLGRPLIVLDLDAVVRSDLRQLASGITDRDLGLMLDKRRRGPFREILVGFDYYNNTPLAGRFLATVAAYIGHFLLDAEPRWMLDQSAHLATVDWFQRRNPPLRIRWHDFQGFAHCSFVGEK</sequence>
<keyword evidence="1" id="KW-0802">TPR repeat</keyword>
<accession>A0A433J7R5</accession>
<proteinExistence type="predicted"/>
<feature type="repeat" description="TPR" evidence="1">
    <location>
        <begin position="69"/>
        <end position="102"/>
    </location>
</feature>
<organism evidence="2 3">
    <name type="scientific">Azospirillum doebereinerae</name>
    <dbReference type="NCBI Taxonomy" id="92933"/>
    <lineage>
        <taxon>Bacteria</taxon>
        <taxon>Pseudomonadati</taxon>
        <taxon>Pseudomonadota</taxon>
        <taxon>Alphaproteobacteria</taxon>
        <taxon>Rhodospirillales</taxon>
        <taxon>Azospirillaceae</taxon>
        <taxon>Azospirillum</taxon>
    </lineage>
</organism>
<protein>
    <submittedName>
        <fullName evidence="2">Uncharacterized protein</fullName>
    </submittedName>
</protein>
<dbReference type="InterPro" id="IPR052943">
    <property type="entry name" value="TMTC_O-mannosyl-trnsfr"/>
</dbReference>
<reference evidence="2 3" key="1">
    <citation type="submission" date="2018-12" db="EMBL/GenBank/DDBJ databases">
        <authorList>
            <person name="Yang Y."/>
        </authorList>
    </citation>
    <scope>NUCLEOTIDE SEQUENCE [LARGE SCALE GENOMIC DNA]</scope>
    <source>
        <strain evidence="2 3">GSF71</strain>
    </source>
</reference>
<gene>
    <name evidence="2" type="ORF">EJ913_15270</name>
</gene>
<evidence type="ECO:0000313" key="2">
    <source>
        <dbReference type="EMBL" id="RUQ69721.1"/>
    </source>
</evidence>
<evidence type="ECO:0000313" key="3">
    <source>
        <dbReference type="Proteomes" id="UP000280346"/>
    </source>
</evidence>
<dbReference type="InterPro" id="IPR019734">
    <property type="entry name" value="TPR_rpt"/>
</dbReference>
<evidence type="ECO:0000256" key="1">
    <source>
        <dbReference type="PROSITE-ProRule" id="PRU00339"/>
    </source>
</evidence>
<dbReference type="Proteomes" id="UP000280346">
    <property type="component" value="Unassembled WGS sequence"/>
</dbReference>
<dbReference type="InterPro" id="IPR011990">
    <property type="entry name" value="TPR-like_helical_dom_sf"/>
</dbReference>
<name>A0A433J7R5_9PROT</name>
<dbReference type="PANTHER" id="PTHR44809">
    <property type="match status" value="1"/>
</dbReference>